<keyword evidence="3" id="KW-1185">Reference proteome</keyword>
<evidence type="ECO:0000313" key="2">
    <source>
        <dbReference type="EMBL" id="KAJ4164239.1"/>
    </source>
</evidence>
<feature type="domain" description="SGNH hydrolase-type esterase" evidence="1">
    <location>
        <begin position="77"/>
        <end position="252"/>
    </location>
</feature>
<dbReference type="GeneID" id="80893081"/>
<dbReference type="SUPFAM" id="SSF52266">
    <property type="entry name" value="SGNH hydrolase"/>
    <property type="match status" value="1"/>
</dbReference>
<comment type="caution">
    <text evidence="2">The sequence shown here is derived from an EMBL/GenBank/DDBJ whole genome shotgun (WGS) entry which is preliminary data.</text>
</comment>
<dbReference type="GO" id="GO:0004622">
    <property type="term" value="F:phosphatidylcholine lysophospholipase activity"/>
    <property type="evidence" value="ECO:0007669"/>
    <property type="project" value="TreeGrafter"/>
</dbReference>
<dbReference type="EMBL" id="JAJHUN010000001">
    <property type="protein sequence ID" value="KAJ4164239.1"/>
    <property type="molecule type" value="Genomic_DNA"/>
</dbReference>
<accession>A0A9W8QPT5</accession>
<organism evidence="2 3">
    <name type="scientific">Akanthomyces muscarius</name>
    <name type="common">Entomopathogenic fungus</name>
    <name type="synonym">Lecanicillium muscarium</name>
    <dbReference type="NCBI Taxonomy" id="2231603"/>
    <lineage>
        <taxon>Eukaryota</taxon>
        <taxon>Fungi</taxon>
        <taxon>Dikarya</taxon>
        <taxon>Ascomycota</taxon>
        <taxon>Pezizomycotina</taxon>
        <taxon>Sordariomycetes</taxon>
        <taxon>Hypocreomycetidae</taxon>
        <taxon>Hypocreales</taxon>
        <taxon>Cordycipitaceae</taxon>
        <taxon>Akanthomyces</taxon>
    </lineage>
</organism>
<dbReference type="InterPro" id="IPR051532">
    <property type="entry name" value="Ester_Hydrolysis_Enzymes"/>
</dbReference>
<reference evidence="2" key="1">
    <citation type="journal article" date="2023" name="Access Microbiol">
        <title>De-novo genome assembly for Akanthomyces muscarius, a biocontrol agent of insect agricultural pests.</title>
        <authorList>
            <person name="Erdos Z."/>
            <person name="Studholme D.J."/>
            <person name="Raymond B."/>
            <person name="Sharma M."/>
        </authorList>
    </citation>
    <scope>NUCLEOTIDE SEQUENCE</scope>
    <source>
        <strain evidence="2">Ve6</strain>
    </source>
</reference>
<dbReference type="InterPro" id="IPR013830">
    <property type="entry name" value="SGNH_hydro"/>
</dbReference>
<evidence type="ECO:0000259" key="1">
    <source>
        <dbReference type="Pfam" id="PF13472"/>
    </source>
</evidence>
<name>A0A9W8QPT5_AKAMU</name>
<dbReference type="Pfam" id="PF13472">
    <property type="entry name" value="Lipase_GDSL_2"/>
    <property type="match status" value="1"/>
</dbReference>
<protein>
    <recommendedName>
        <fullName evidence="1">SGNH hydrolase-type esterase domain-containing protein</fullName>
    </recommendedName>
</protein>
<dbReference type="InterPro" id="IPR036514">
    <property type="entry name" value="SGNH_hydro_sf"/>
</dbReference>
<dbReference type="Gene3D" id="3.40.50.1110">
    <property type="entry name" value="SGNH hydrolase"/>
    <property type="match status" value="1"/>
</dbReference>
<dbReference type="PANTHER" id="PTHR30383:SF19">
    <property type="entry name" value="FIBRONECTIN TYPE-III DOMAIN-CONTAINING PROTEIN"/>
    <property type="match status" value="1"/>
</dbReference>
<dbReference type="KEGG" id="amus:LMH87_005922"/>
<gene>
    <name evidence="2" type="ORF">LMH87_005922</name>
</gene>
<sequence length="296" mass="33722">MTTVKRQAAAVLKYEKLFLPPAPFRSPSQPANNRLVTLSLYDSTRFPDKHRTSVVKEQARQSLIPRTMPRKTLRILCFGDSLTQGFHSFGMGESPYSTQLAQRLREILPEGTKLEMRTSGVPGDVAAFPRFRERFTQQITSRPFDWVITLGGTNDIAMGCRVDDTFKSLQSIWQLALSRRCRVLALTVPETHGNLPHVDAKRKDLNARILGFKAENYHTFDLHGKIPYRSLDDGQRDVYWDDGVHLSEEGYEWMGNHIADALVPFIVGDAAKLEEEEEHPKHISKGYVVVRRDDLD</sequence>
<dbReference type="Proteomes" id="UP001144673">
    <property type="component" value="Chromosome 1"/>
</dbReference>
<dbReference type="PANTHER" id="PTHR30383">
    <property type="entry name" value="THIOESTERASE 1/PROTEASE 1/LYSOPHOSPHOLIPASE L1"/>
    <property type="match status" value="1"/>
</dbReference>
<proteinExistence type="predicted"/>
<dbReference type="RefSeq" id="XP_056059154.1">
    <property type="nucleotide sequence ID" value="XM_056203727.1"/>
</dbReference>
<evidence type="ECO:0000313" key="3">
    <source>
        <dbReference type="Proteomes" id="UP001144673"/>
    </source>
</evidence>
<dbReference type="CDD" id="cd00229">
    <property type="entry name" value="SGNH_hydrolase"/>
    <property type="match status" value="1"/>
</dbReference>
<dbReference type="AlphaFoldDB" id="A0A9W8QPT5"/>